<dbReference type="AlphaFoldDB" id="X1VHT9"/>
<comment type="caution">
    <text evidence="1">The sequence shown here is derived from an EMBL/GenBank/DDBJ whole genome shotgun (WGS) entry which is preliminary data.</text>
</comment>
<protein>
    <submittedName>
        <fullName evidence="1">Uncharacterized protein</fullName>
    </submittedName>
</protein>
<feature type="non-terminal residue" evidence="1">
    <location>
        <position position="1"/>
    </location>
</feature>
<name>X1VHT9_9ZZZZ</name>
<dbReference type="SUPFAM" id="SSF56672">
    <property type="entry name" value="DNA/RNA polymerases"/>
    <property type="match status" value="1"/>
</dbReference>
<dbReference type="InterPro" id="IPR017964">
    <property type="entry name" value="DNA-dir_DNA_pol_B_CS"/>
</dbReference>
<organism evidence="1">
    <name type="scientific">marine sediment metagenome</name>
    <dbReference type="NCBI Taxonomy" id="412755"/>
    <lineage>
        <taxon>unclassified sequences</taxon>
        <taxon>metagenomes</taxon>
        <taxon>ecological metagenomes</taxon>
    </lineage>
</organism>
<dbReference type="InterPro" id="IPR023211">
    <property type="entry name" value="DNA_pol_palm_dom_sf"/>
</dbReference>
<gene>
    <name evidence="1" type="ORF">S12H4_48794</name>
</gene>
<proteinExistence type="predicted"/>
<dbReference type="EMBL" id="BARW01030536">
    <property type="protein sequence ID" value="GAJ06995.1"/>
    <property type="molecule type" value="Genomic_DNA"/>
</dbReference>
<dbReference type="Gene3D" id="3.90.1600.10">
    <property type="entry name" value="Palm domain of DNA polymerase"/>
    <property type="match status" value="1"/>
</dbReference>
<sequence>YLWSLMKLAGHGNYFYGDTDSLIVNDKGMDNLTPVLHETKLGFMKHEETTHKLIIHGLKDYEKDSKVVIKGIRRNAVKISEGVYKQEQWSSFKGLLHSDDINTYTVKSITKHLTRKYTKGIVTDSGVVKPISLAEENCYVN</sequence>
<dbReference type="GO" id="GO:0003676">
    <property type="term" value="F:nucleic acid binding"/>
    <property type="evidence" value="ECO:0007669"/>
    <property type="project" value="InterPro"/>
</dbReference>
<evidence type="ECO:0000313" key="1">
    <source>
        <dbReference type="EMBL" id="GAJ06995.1"/>
    </source>
</evidence>
<dbReference type="GO" id="GO:0000166">
    <property type="term" value="F:nucleotide binding"/>
    <property type="evidence" value="ECO:0007669"/>
    <property type="project" value="InterPro"/>
</dbReference>
<reference evidence="1" key="1">
    <citation type="journal article" date="2014" name="Front. Microbiol.">
        <title>High frequency of phylogenetically diverse reductive dehalogenase-homologous genes in deep subseafloor sedimentary metagenomes.</title>
        <authorList>
            <person name="Kawai M."/>
            <person name="Futagami T."/>
            <person name="Toyoda A."/>
            <person name="Takaki Y."/>
            <person name="Nishi S."/>
            <person name="Hori S."/>
            <person name="Arai W."/>
            <person name="Tsubouchi T."/>
            <person name="Morono Y."/>
            <person name="Uchiyama I."/>
            <person name="Ito T."/>
            <person name="Fujiyama A."/>
            <person name="Inagaki F."/>
            <person name="Takami H."/>
        </authorList>
    </citation>
    <scope>NUCLEOTIDE SEQUENCE</scope>
    <source>
        <strain evidence="1">Expedition CK06-06</strain>
    </source>
</reference>
<dbReference type="InterPro" id="IPR043502">
    <property type="entry name" value="DNA/RNA_pol_sf"/>
</dbReference>
<dbReference type="PROSITE" id="PS00116">
    <property type="entry name" value="DNA_POLYMERASE_B"/>
    <property type="match status" value="1"/>
</dbReference>
<accession>X1VHT9</accession>